<reference evidence="3 4" key="1">
    <citation type="submission" date="2015-09" db="EMBL/GenBank/DDBJ databases">
        <title>Host preference determinants of Valsa canker pathogens revealed by comparative genomics.</title>
        <authorList>
            <person name="Yin Z."/>
            <person name="Huang L."/>
        </authorList>
    </citation>
    <scope>NUCLEOTIDE SEQUENCE [LARGE SCALE GENOMIC DNA]</scope>
    <source>
        <strain evidence="3 4">SXYLt</strain>
    </source>
</reference>
<sequence length="362" mass="39900">MEIPRALLYVLASIGAVVCLAVAGRTIDFLLFHFTTPTQPLEAYRRGDGGPKPTYALITGASAGIGYGIARSLVKHGFGVILLGHKEDELAQAAASLRALVPEDHTRRHHRRAGQEDALRLVRTIVMDAQAATPQEMEDALRTTVTDEDLRVSVLVNNVGSNPIALPAWRGLRTYAPADVDAVIDLNARFMARLTAVMLPVLMRRGAGVDEHGRASGGTHRRSLILNVSSGGHIGLPWLVVYGATKGFNLSFSRGLARELETDPETRHIDSLCVVPWDVKSQGNTLGVTKGAPDSEAYGKYIVERVDGAVNRGWREMSPYWLHHLQWLLLGWLPERYWKDAMVDKLKIKRDAFNDVFKAKDE</sequence>
<evidence type="ECO:0000313" key="4">
    <source>
        <dbReference type="Proteomes" id="UP000285146"/>
    </source>
</evidence>
<dbReference type="OrthoDB" id="47007at2759"/>
<dbReference type="EMBL" id="LKEB01000025">
    <property type="protein sequence ID" value="ROW11866.1"/>
    <property type="molecule type" value="Genomic_DNA"/>
</dbReference>
<dbReference type="Pfam" id="PF00106">
    <property type="entry name" value="adh_short"/>
    <property type="match status" value="1"/>
</dbReference>
<keyword evidence="2" id="KW-0560">Oxidoreductase</keyword>
<dbReference type="GO" id="GO:0016491">
    <property type="term" value="F:oxidoreductase activity"/>
    <property type="evidence" value="ECO:0007669"/>
    <property type="project" value="UniProtKB-KW"/>
</dbReference>
<dbReference type="InParanoid" id="A0A423X7D6"/>
<dbReference type="InterPro" id="IPR036291">
    <property type="entry name" value="NAD(P)-bd_dom_sf"/>
</dbReference>
<dbReference type="InterPro" id="IPR051019">
    <property type="entry name" value="VLCFA-Steroid_DH"/>
</dbReference>
<dbReference type="PANTHER" id="PTHR43899">
    <property type="entry name" value="RH59310P"/>
    <property type="match status" value="1"/>
</dbReference>
<dbReference type="PANTHER" id="PTHR43899:SF13">
    <property type="entry name" value="RH59310P"/>
    <property type="match status" value="1"/>
</dbReference>
<evidence type="ECO:0000256" key="1">
    <source>
        <dbReference type="ARBA" id="ARBA00006484"/>
    </source>
</evidence>
<dbReference type="AlphaFoldDB" id="A0A423X7D6"/>
<comment type="similarity">
    <text evidence="1">Belongs to the short-chain dehydrogenases/reductases (SDR) family.</text>
</comment>
<dbReference type="Proteomes" id="UP000285146">
    <property type="component" value="Unassembled WGS sequence"/>
</dbReference>
<dbReference type="InterPro" id="IPR002347">
    <property type="entry name" value="SDR_fam"/>
</dbReference>
<name>A0A423X7D6_9PEZI</name>
<organism evidence="3 4">
    <name type="scientific">Cytospora leucostoma</name>
    <dbReference type="NCBI Taxonomy" id="1230097"/>
    <lineage>
        <taxon>Eukaryota</taxon>
        <taxon>Fungi</taxon>
        <taxon>Dikarya</taxon>
        <taxon>Ascomycota</taxon>
        <taxon>Pezizomycotina</taxon>
        <taxon>Sordariomycetes</taxon>
        <taxon>Sordariomycetidae</taxon>
        <taxon>Diaporthales</taxon>
        <taxon>Cytosporaceae</taxon>
        <taxon>Cytospora</taxon>
    </lineage>
</organism>
<dbReference type="STRING" id="1230097.A0A423X7D6"/>
<dbReference type="GO" id="GO:0005783">
    <property type="term" value="C:endoplasmic reticulum"/>
    <property type="evidence" value="ECO:0007669"/>
    <property type="project" value="TreeGrafter"/>
</dbReference>
<dbReference type="Gene3D" id="3.40.50.720">
    <property type="entry name" value="NAD(P)-binding Rossmann-like Domain"/>
    <property type="match status" value="1"/>
</dbReference>
<dbReference type="SUPFAM" id="SSF51735">
    <property type="entry name" value="NAD(P)-binding Rossmann-fold domains"/>
    <property type="match status" value="1"/>
</dbReference>
<gene>
    <name evidence="3" type="ORF">VPNG_04961</name>
</gene>
<accession>A0A423X7D6</accession>
<comment type="caution">
    <text evidence="3">The sequence shown here is derived from an EMBL/GenBank/DDBJ whole genome shotgun (WGS) entry which is preliminary data.</text>
</comment>
<proteinExistence type="inferred from homology"/>
<keyword evidence="4" id="KW-1185">Reference proteome</keyword>
<evidence type="ECO:0000313" key="3">
    <source>
        <dbReference type="EMBL" id="ROW11866.1"/>
    </source>
</evidence>
<evidence type="ECO:0000256" key="2">
    <source>
        <dbReference type="ARBA" id="ARBA00023002"/>
    </source>
</evidence>
<dbReference type="PRINTS" id="PR00081">
    <property type="entry name" value="GDHRDH"/>
</dbReference>
<protein>
    <submittedName>
        <fullName evidence="3">Uncharacterized protein</fullName>
    </submittedName>
</protein>